<dbReference type="Pfam" id="PF13738">
    <property type="entry name" value="Pyr_redox_3"/>
    <property type="match status" value="1"/>
</dbReference>
<evidence type="ECO:0000313" key="2">
    <source>
        <dbReference type="EMBL" id="KZT03369.1"/>
    </source>
</evidence>
<dbReference type="PANTHER" id="PTHR42877">
    <property type="entry name" value="L-ORNITHINE N(5)-MONOOXYGENASE-RELATED"/>
    <property type="match status" value="1"/>
</dbReference>
<dbReference type="Gene3D" id="3.50.50.60">
    <property type="entry name" value="FAD/NAD(P)-binding domain"/>
    <property type="match status" value="3"/>
</dbReference>
<gene>
    <name evidence="2" type="ORF">LAESUDRAFT_729187</name>
</gene>
<dbReference type="STRING" id="1314785.A0A165CSP6"/>
<accession>A0A165CSP6</accession>
<evidence type="ECO:0000256" key="1">
    <source>
        <dbReference type="ARBA" id="ARBA00010139"/>
    </source>
</evidence>
<keyword evidence="3" id="KW-1185">Reference proteome</keyword>
<reference evidence="2 3" key="1">
    <citation type="journal article" date="2016" name="Mol. Biol. Evol.">
        <title>Comparative Genomics of Early-Diverging Mushroom-Forming Fungi Provides Insights into the Origins of Lignocellulose Decay Capabilities.</title>
        <authorList>
            <person name="Nagy L.G."/>
            <person name="Riley R."/>
            <person name="Tritt A."/>
            <person name="Adam C."/>
            <person name="Daum C."/>
            <person name="Floudas D."/>
            <person name="Sun H."/>
            <person name="Yadav J.S."/>
            <person name="Pangilinan J."/>
            <person name="Larsson K.H."/>
            <person name="Matsuura K."/>
            <person name="Barry K."/>
            <person name="Labutti K."/>
            <person name="Kuo R."/>
            <person name="Ohm R.A."/>
            <person name="Bhattacharya S.S."/>
            <person name="Shirouzu T."/>
            <person name="Yoshinaga Y."/>
            <person name="Martin F.M."/>
            <person name="Grigoriev I.V."/>
            <person name="Hibbett D.S."/>
        </authorList>
    </citation>
    <scope>NUCLEOTIDE SEQUENCE [LARGE SCALE GENOMIC DNA]</scope>
    <source>
        <strain evidence="2 3">93-53</strain>
    </source>
</reference>
<dbReference type="GeneID" id="63826621"/>
<name>A0A165CSP6_9APHY</name>
<dbReference type="OrthoDB" id="74360at2759"/>
<sequence>MTRASHEECGDVVDTQVVIVGGGLGGISCAIALKRQLGCGDFLICEKAGNFGGTWRDNTYPGSACDTPTHWYSLSTEQNPHWSASLAPQPELLAYWQSLAARYALHEHTFFHTRVASAVWDESACRWDVDAEDVRTRQRIRIRAKAVVSATGILTEPKMPEIEGLEQFGGSCFHSARWDHGVDFRGKRVAVIGNGASAAQFVPCLAADPNTCVIQFCRTPNWFLYSSSDSYSPARRWILAHVPLAMRLFRLWVVLVRLGTPVMRDMWRKITKGGSMQDDAIAYMKRTAPAKYHDKLIPTFPIGCRRPVFDPGYLACLHQPNVQLNWDGIREITTTGIVTNQGDHLLVDAIVLSTGFQTGIYPISVTGRMGVSLEGFFESEDGPAAHLGVCVPGFPNCLIIGGPNTVTGNGSAVFTHEIEINYIVQLIKPLIHTPNPLSISIRSDAYMQYNSQLRDALAGNSYTGCPPSWFRGSGGTGRNFSIFPWSHGWFWWLLRNVNWVDYSVEGPGAAVWLKNQERARRRRRALASVLIVSLVLYRMKT</sequence>
<evidence type="ECO:0000313" key="3">
    <source>
        <dbReference type="Proteomes" id="UP000076871"/>
    </source>
</evidence>
<dbReference type="InParanoid" id="A0A165CSP6"/>
<dbReference type="PRINTS" id="PR00469">
    <property type="entry name" value="PNDRDTASEII"/>
</dbReference>
<dbReference type="PRINTS" id="PR00368">
    <property type="entry name" value="FADPNR"/>
</dbReference>
<dbReference type="PANTHER" id="PTHR42877:SF5">
    <property type="entry name" value="L-ORNITHINE N(5)-MONOOXYGENASE-RELATED"/>
    <property type="match status" value="1"/>
</dbReference>
<dbReference type="SUPFAM" id="SSF51905">
    <property type="entry name" value="FAD/NAD(P)-binding domain"/>
    <property type="match status" value="2"/>
</dbReference>
<dbReference type="EMBL" id="KV427644">
    <property type="protein sequence ID" value="KZT03369.1"/>
    <property type="molecule type" value="Genomic_DNA"/>
</dbReference>
<proteinExistence type="inferred from homology"/>
<dbReference type="PROSITE" id="PS51257">
    <property type="entry name" value="PROKAR_LIPOPROTEIN"/>
    <property type="match status" value="1"/>
</dbReference>
<protein>
    <submittedName>
        <fullName evidence="2">FAD/NAD-binding domain-containing protein</fullName>
    </submittedName>
</protein>
<dbReference type="AlphaFoldDB" id="A0A165CSP6"/>
<comment type="similarity">
    <text evidence="1">Belongs to the FAD-binding monooxygenase family.</text>
</comment>
<dbReference type="InterPro" id="IPR051209">
    <property type="entry name" value="FAD-bind_Monooxygenase_sf"/>
</dbReference>
<dbReference type="InterPro" id="IPR036188">
    <property type="entry name" value="FAD/NAD-bd_sf"/>
</dbReference>
<dbReference type="Proteomes" id="UP000076871">
    <property type="component" value="Unassembled WGS sequence"/>
</dbReference>
<organism evidence="2 3">
    <name type="scientific">Laetiporus sulphureus 93-53</name>
    <dbReference type="NCBI Taxonomy" id="1314785"/>
    <lineage>
        <taxon>Eukaryota</taxon>
        <taxon>Fungi</taxon>
        <taxon>Dikarya</taxon>
        <taxon>Basidiomycota</taxon>
        <taxon>Agaricomycotina</taxon>
        <taxon>Agaricomycetes</taxon>
        <taxon>Polyporales</taxon>
        <taxon>Laetiporus</taxon>
    </lineage>
</organism>
<dbReference type="RefSeq" id="XP_040761109.1">
    <property type="nucleotide sequence ID" value="XM_040909592.1"/>
</dbReference>